<comment type="caution">
    <text evidence="3">The sequence shown here is derived from an EMBL/GenBank/DDBJ whole genome shotgun (WGS) entry which is preliminary data.</text>
</comment>
<protein>
    <submittedName>
        <fullName evidence="3">S-layer homology domain-containing protein</fullName>
    </submittedName>
</protein>
<evidence type="ECO:0000313" key="4">
    <source>
        <dbReference type="Proteomes" id="UP000800303"/>
    </source>
</evidence>
<dbReference type="RefSeq" id="WP_166275315.1">
    <property type="nucleotide sequence ID" value="NZ_JAAFGS010000004.1"/>
</dbReference>
<keyword evidence="4" id="KW-1185">Reference proteome</keyword>
<reference evidence="3 4" key="1">
    <citation type="submission" date="2020-01" db="EMBL/GenBank/DDBJ databases">
        <title>Polyphasic characterisation and genomic insights into a novel alkali tolerant bacterium VR-M41.</title>
        <authorList>
            <person name="Vemuluri V.R."/>
        </authorList>
    </citation>
    <scope>NUCLEOTIDE SEQUENCE [LARGE SCALE GENOMIC DNA]</scope>
    <source>
        <strain evidence="3 4">VR-M41</strain>
    </source>
</reference>
<name>A0ABX0FA93_9BACL</name>
<organism evidence="3 4">
    <name type="scientific">Saccharibacillus alkalitolerans</name>
    <dbReference type="NCBI Taxonomy" id="2705290"/>
    <lineage>
        <taxon>Bacteria</taxon>
        <taxon>Bacillati</taxon>
        <taxon>Bacillota</taxon>
        <taxon>Bacilli</taxon>
        <taxon>Bacillales</taxon>
        <taxon>Paenibacillaceae</taxon>
        <taxon>Saccharibacillus</taxon>
    </lineage>
</organism>
<dbReference type="EMBL" id="JAAFGS010000004">
    <property type="protein sequence ID" value="NGZ76488.1"/>
    <property type="molecule type" value="Genomic_DNA"/>
</dbReference>
<sequence length="238" mass="25615">MKKKFAASLMSLSILTASIGVSAFAAAPTPFNDLNNVDGREKIRSLQEQGIIKGVSANAFAPKASVTQAQALQFISNGLGLAALEHPDVDKSKTAHDLFPAVKNDAWYAAAFLDAAASGVSIPKTVDPSAKITREAYVDYLMDALKTAGGLPMINILIPEIADQEQFDIETLGSTQLAIALEIVQLDADKKFRPQDEISRAEAAVMLYNAIDYMKQMKQPMTIMPIDDGGMDILPIEE</sequence>
<accession>A0ABX0FA93</accession>
<evidence type="ECO:0000259" key="2">
    <source>
        <dbReference type="PROSITE" id="PS51272"/>
    </source>
</evidence>
<feature type="domain" description="SLH" evidence="2">
    <location>
        <begin position="158"/>
        <end position="221"/>
    </location>
</feature>
<feature type="domain" description="SLH" evidence="2">
    <location>
        <begin position="26"/>
        <end position="89"/>
    </location>
</feature>
<proteinExistence type="predicted"/>
<gene>
    <name evidence="3" type="ORF">GYN08_14260</name>
</gene>
<evidence type="ECO:0000256" key="1">
    <source>
        <dbReference type="SAM" id="SignalP"/>
    </source>
</evidence>
<dbReference type="PROSITE" id="PS51272">
    <property type="entry name" value="SLH"/>
    <property type="match status" value="2"/>
</dbReference>
<feature type="chain" id="PRO_5045184974" evidence="1">
    <location>
        <begin position="26"/>
        <end position="238"/>
    </location>
</feature>
<evidence type="ECO:0000313" key="3">
    <source>
        <dbReference type="EMBL" id="NGZ76488.1"/>
    </source>
</evidence>
<keyword evidence="1" id="KW-0732">Signal</keyword>
<dbReference type="InterPro" id="IPR001119">
    <property type="entry name" value="SLH_dom"/>
</dbReference>
<dbReference type="Proteomes" id="UP000800303">
    <property type="component" value="Unassembled WGS sequence"/>
</dbReference>
<dbReference type="Pfam" id="PF00395">
    <property type="entry name" value="SLH"/>
    <property type="match status" value="2"/>
</dbReference>
<feature type="signal peptide" evidence="1">
    <location>
        <begin position="1"/>
        <end position="25"/>
    </location>
</feature>